<dbReference type="Pfam" id="PF13730">
    <property type="entry name" value="HTH_36"/>
    <property type="match status" value="1"/>
</dbReference>
<dbReference type="RefSeq" id="WP_268008686.1">
    <property type="nucleotide sequence ID" value="NZ_BSUT01000003.1"/>
</dbReference>
<proteinExistence type="predicted"/>
<dbReference type="SUPFAM" id="SSF46785">
    <property type="entry name" value="Winged helix' DNA-binding domain"/>
    <property type="match status" value="1"/>
</dbReference>
<evidence type="ECO:0000313" key="4">
    <source>
        <dbReference type="Proteomes" id="UP001164761"/>
    </source>
</evidence>
<dbReference type="InterPro" id="IPR036388">
    <property type="entry name" value="WH-like_DNA-bd_sf"/>
</dbReference>
<gene>
    <name evidence="3" type="ORF">NZD89_28570</name>
</gene>
<geneLocation type="plasmid" evidence="3 4">
    <name>unnamed1</name>
</geneLocation>
<reference evidence="3" key="1">
    <citation type="submission" date="2022-08" db="EMBL/GenBank/DDBJ databases">
        <title>Alicyclobacillus fastidiosus DSM 17978, complete genome.</title>
        <authorList>
            <person name="Wang Q."/>
            <person name="Cai R."/>
            <person name="Wang Z."/>
        </authorList>
    </citation>
    <scope>NUCLEOTIDE SEQUENCE</scope>
    <source>
        <strain evidence="3">DSM 17978</strain>
        <plasmid evidence="3">unnamed1</plasmid>
    </source>
</reference>
<dbReference type="Gene3D" id="1.10.10.10">
    <property type="entry name" value="Winged helix-like DNA-binding domain superfamily/Winged helix DNA-binding domain"/>
    <property type="match status" value="1"/>
</dbReference>
<evidence type="ECO:0000256" key="2">
    <source>
        <dbReference type="SAM" id="MobiDB-lite"/>
    </source>
</evidence>
<protein>
    <submittedName>
        <fullName evidence="3">Helix-turn-helix domain-containing protein</fullName>
    </submittedName>
</protein>
<dbReference type="Proteomes" id="UP001164761">
    <property type="component" value="Plasmid unnamed1"/>
</dbReference>
<dbReference type="EMBL" id="CP104068">
    <property type="protein sequence ID" value="WAH44814.1"/>
    <property type="molecule type" value="Genomic_DNA"/>
</dbReference>
<sequence length="316" mass="36247">MSATAAEINLVGTVYENGYGDVSQMVMRDKNLSGPARLIYAYLCTFAGGNLEDERIAWPSVSTILEELDMSQNTFYKHRKQLIEAGYIECWQENHGQFQRTMYRIVKEAPYLKNYGTDRIAKIEVRQSTKTAERKICEQNTNRSFTTTITKTNTINTTTTTNTEPNEATKPSKRTESKSDSVVVSDIDFQSLGSLRTEIESRLGVSIRSLIPKLGQWLTVYGREYIIEKAEYISIRGDWNNLLGAFRRAVEDNWTAIPNIKGTKTKRALVDDDLAAIDRKWEEEHRANVMQYASNAVQKPIHDERYANFYKLFPDY</sequence>
<keyword evidence="3" id="KW-0614">Plasmid</keyword>
<name>A0ABY6ZPR5_9BACL</name>
<dbReference type="InterPro" id="IPR036390">
    <property type="entry name" value="WH_DNA-bd_sf"/>
</dbReference>
<dbReference type="CDD" id="cd00090">
    <property type="entry name" value="HTH_ARSR"/>
    <property type="match status" value="1"/>
</dbReference>
<evidence type="ECO:0000256" key="1">
    <source>
        <dbReference type="ARBA" id="ARBA00023125"/>
    </source>
</evidence>
<dbReference type="InterPro" id="IPR011991">
    <property type="entry name" value="ArsR-like_HTH"/>
</dbReference>
<keyword evidence="4" id="KW-1185">Reference proteome</keyword>
<feature type="region of interest" description="Disordered" evidence="2">
    <location>
        <begin position="156"/>
        <end position="179"/>
    </location>
</feature>
<keyword evidence="1" id="KW-0238">DNA-binding</keyword>
<evidence type="ECO:0000313" key="3">
    <source>
        <dbReference type="EMBL" id="WAH44814.1"/>
    </source>
</evidence>
<organism evidence="3 4">
    <name type="scientific">Alicyclobacillus fastidiosus</name>
    <dbReference type="NCBI Taxonomy" id="392011"/>
    <lineage>
        <taxon>Bacteria</taxon>
        <taxon>Bacillati</taxon>
        <taxon>Bacillota</taxon>
        <taxon>Bacilli</taxon>
        <taxon>Bacillales</taxon>
        <taxon>Alicyclobacillaceae</taxon>
        <taxon>Alicyclobacillus</taxon>
    </lineage>
</organism>
<accession>A0ABY6ZPR5</accession>